<keyword evidence="6 7" id="KW-0472">Membrane</keyword>
<feature type="transmembrane region" description="Helical" evidence="7">
    <location>
        <begin position="236"/>
        <end position="254"/>
    </location>
</feature>
<feature type="transmembrane region" description="Helical" evidence="7">
    <location>
        <begin position="340"/>
        <end position="360"/>
    </location>
</feature>
<feature type="domain" description="Major facilitator superfamily (MFS) profile" evidence="8">
    <location>
        <begin position="1"/>
        <end position="389"/>
    </location>
</feature>
<dbReference type="Proteomes" id="UP001241758">
    <property type="component" value="Unassembled WGS sequence"/>
</dbReference>
<sequence>MSLVDSVGTGVFVATVPLFLIRHQHLSAYQVGWMLSAAGLALLLTTVPAGHLADLLPLRALYVAGSLVQAVASVMLAVAPSTAAVWVALIAASFGAGIVAPPRSVIVARVAAPDNLVRVRAYNRSVFSVGMSVGAGIASLVVLADRPGWYGAGFALNAITFVVNSVLVRLLRIRVPEPQQAATSNSGPARHTGDRWAVYRDVRFLLAAAVNALLFMTAVLVDPLLAVYVATGANTLTVLIPALIALNTVLTVVLQVPLSRRCVGAEGVRATLRRAGVAVLVGCVFVALSAASDSNAGVIGALILGMTALTCAEIFMSAASWETSFLLAPPHLQGQYFSTFNLGPGLAMAFGPGLLAPLVLLDHGVGWLLAGSVLCAVGIFGASVTGNTIAQRVVLAAPAPTPSTTN</sequence>
<evidence type="ECO:0000256" key="7">
    <source>
        <dbReference type="SAM" id="Phobius"/>
    </source>
</evidence>
<evidence type="ECO:0000256" key="6">
    <source>
        <dbReference type="ARBA" id="ARBA00023136"/>
    </source>
</evidence>
<evidence type="ECO:0000313" key="9">
    <source>
        <dbReference type="EMBL" id="MDI6104311.1"/>
    </source>
</evidence>
<evidence type="ECO:0000259" key="8">
    <source>
        <dbReference type="PROSITE" id="PS50850"/>
    </source>
</evidence>
<dbReference type="InterPro" id="IPR020846">
    <property type="entry name" value="MFS_dom"/>
</dbReference>
<keyword evidence="2" id="KW-0813">Transport</keyword>
<keyword evidence="4 7" id="KW-0812">Transmembrane</keyword>
<gene>
    <name evidence="9" type="ORF">QLQ12_37535</name>
</gene>
<comment type="caution">
    <text evidence="9">The sequence shown here is derived from an EMBL/GenBank/DDBJ whole genome shotgun (WGS) entry which is preliminary data.</text>
</comment>
<comment type="subcellular location">
    <subcellularLocation>
        <location evidence="1">Cell membrane</location>
        <topology evidence="1">Multi-pass membrane protein</topology>
    </subcellularLocation>
</comment>
<evidence type="ECO:0000256" key="4">
    <source>
        <dbReference type="ARBA" id="ARBA00022692"/>
    </source>
</evidence>
<feature type="transmembrane region" description="Helical" evidence="7">
    <location>
        <begin position="121"/>
        <end position="143"/>
    </location>
</feature>
<accession>A0ABT6WX46</accession>
<protein>
    <submittedName>
        <fullName evidence="9">MFS transporter</fullName>
    </submittedName>
</protein>
<name>A0ABT6WX46_9ACTN</name>
<keyword evidence="3" id="KW-1003">Cell membrane</keyword>
<evidence type="ECO:0000256" key="1">
    <source>
        <dbReference type="ARBA" id="ARBA00004651"/>
    </source>
</evidence>
<dbReference type="Pfam" id="PF07690">
    <property type="entry name" value="MFS_1"/>
    <property type="match status" value="1"/>
</dbReference>
<feature type="transmembrane region" description="Helical" evidence="7">
    <location>
        <begin position="366"/>
        <end position="385"/>
    </location>
</feature>
<evidence type="ECO:0000256" key="2">
    <source>
        <dbReference type="ARBA" id="ARBA00022448"/>
    </source>
</evidence>
<keyword evidence="10" id="KW-1185">Reference proteome</keyword>
<feature type="transmembrane region" description="Helical" evidence="7">
    <location>
        <begin position="298"/>
        <end position="319"/>
    </location>
</feature>
<dbReference type="InterPro" id="IPR050171">
    <property type="entry name" value="MFS_Transporters"/>
</dbReference>
<feature type="transmembrane region" description="Helical" evidence="7">
    <location>
        <begin position="60"/>
        <end position="77"/>
    </location>
</feature>
<dbReference type="PANTHER" id="PTHR23517">
    <property type="entry name" value="RESISTANCE PROTEIN MDTM, PUTATIVE-RELATED-RELATED"/>
    <property type="match status" value="1"/>
</dbReference>
<reference evidence="9 10" key="1">
    <citation type="submission" date="2023-05" db="EMBL/GenBank/DDBJ databases">
        <title>Actinoplanes sp. NEAU-A12 genome sequencing.</title>
        <authorList>
            <person name="Wang Z.-S."/>
        </authorList>
    </citation>
    <scope>NUCLEOTIDE SEQUENCE [LARGE SCALE GENOMIC DNA]</scope>
    <source>
        <strain evidence="9 10">NEAU-A12</strain>
    </source>
</reference>
<evidence type="ECO:0000313" key="10">
    <source>
        <dbReference type="Proteomes" id="UP001241758"/>
    </source>
</evidence>
<dbReference type="RefSeq" id="WP_282765675.1">
    <property type="nucleotide sequence ID" value="NZ_JASCTH010000032.1"/>
</dbReference>
<dbReference type="EMBL" id="JASCTH010000032">
    <property type="protein sequence ID" value="MDI6104311.1"/>
    <property type="molecule type" value="Genomic_DNA"/>
</dbReference>
<dbReference type="PANTHER" id="PTHR23517:SF2">
    <property type="entry name" value="MULTIDRUG RESISTANCE PROTEIN MDTH"/>
    <property type="match status" value="1"/>
</dbReference>
<dbReference type="PROSITE" id="PS50850">
    <property type="entry name" value="MFS"/>
    <property type="match status" value="1"/>
</dbReference>
<dbReference type="InterPro" id="IPR011701">
    <property type="entry name" value="MFS"/>
</dbReference>
<evidence type="ECO:0000256" key="5">
    <source>
        <dbReference type="ARBA" id="ARBA00022989"/>
    </source>
</evidence>
<organism evidence="9 10">
    <name type="scientific">Actinoplanes sandaracinus</name>
    <dbReference type="NCBI Taxonomy" id="3045177"/>
    <lineage>
        <taxon>Bacteria</taxon>
        <taxon>Bacillati</taxon>
        <taxon>Actinomycetota</taxon>
        <taxon>Actinomycetes</taxon>
        <taxon>Micromonosporales</taxon>
        <taxon>Micromonosporaceae</taxon>
        <taxon>Actinoplanes</taxon>
    </lineage>
</organism>
<dbReference type="InterPro" id="IPR036259">
    <property type="entry name" value="MFS_trans_sf"/>
</dbReference>
<dbReference type="Gene3D" id="1.20.1250.20">
    <property type="entry name" value="MFS general substrate transporter like domains"/>
    <property type="match status" value="1"/>
</dbReference>
<feature type="transmembrane region" description="Helical" evidence="7">
    <location>
        <begin position="149"/>
        <end position="171"/>
    </location>
</feature>
<feature type="transmembrane region" description="Helical" evidence="7">
    <location>
        <begin position="204"/>
        <end position="230"/>
    </location>
</feature>
<feature type="transmembrane region" description="Helical" evidence="7">
    <location>
        <begin position="31"/>
        <end position="53"/>
    </location>
</feature>
<evidence type="ECO:0000256" key="3">
    <source>
        <dbReference type="ARBA" id="ARBA00022475"/>
    </source>
</evidence>
<proteinExistence type="predicted"/>
<keyword evidence="5 7" id="KW-1133">Transmembrane helix</keyword>
<feature type="transmembrane region" description="Helical" evidence="7">
    <location>
        <begin position="275"/>
        <end position="292"/>
    </location>
</feature>
<feature type="transmembrane region" description="Helical" evidence="7">
    <location>
        <begin position="83"/>
        <end position="100"/>
    </location>
</feature>
<dbReference type="SUPFAM" id="SSF103473">
    <property type="entry name" value="MFS general substrate transporter"/>
    <property type="match status" value="1"/>
</dbReference>